<evidence type="ECO:0000313" key="2">
    <source>
        <dbReference type="Proteomes" id="UP000011519"/>
    </source>
</evidence>
<dbReference type="STRING" id="1227493.C483_02750"/>
<sequence length="122" mass="13800">MITLGGRYEIDAGVAHPQLHRSLANIVRFDQTQNLLLQFTANKLDVPCFSLIADYLSLLQFWKMSVVKCDSNALSVFVQLPLCVFVPNLVCNALYKRIVFQCLLRSVDHCVEDGASVFVRYC</sequence>
<name>M0A787_9EURY</name>
<proteinExistence type="predicted"/>
<reference evidence="1 2" key="1">
    <citation type="journal article" date="2014" name="PLoS Genet.">
        <title>Phylogenetically driven sequencing of extremely halophilic archaea reveals strategies for static and dynamic osmo-response.</title>
        <authorList>
            <person name="Becker E.A."/>
            <person name="Seitzer P.M."/>
            <person name="Tritt A."/>
            <person name="Larsen D."/>
            <person name="Krusor M."/>
            <person name="Yao A.I."/>
            <person name="Wu D."/>
            <person name="Madern D."/>
            <person name="Eisen J.A."/>
            <person name="Darling A.E."/>
            <person name="Facciotti M.T."/>
        </authorList>
    </citation>
    <scope>NUCLEOTIDE SEQUENCE [LARGE SCALE GENOMIC DNA]</scope>
    <source>
        <strain evidence="1 2">JCM 10989</strain>
    </source>
</reference>
<gene>
    <name evidence="1" type="ORF">C483_02750</name>
</gene>
<dbReference type="EMBL" id="AOIM01000010">
    <property type="protein sequence ID" value="ELY94615.1"/>
    <property type="molecule type" value="Genomic_DNA"/>
</dbReference>
<comment type="caution">
    <text evidence="1">The sequence shown here is derived from an EMBL/GenBank/DDBJ whole genome shotgun (WGS) entry which is preliminary data.</text>
</comment>
<accession>M0A787</accession>
<dbReference type="AlphaFoldDB" id="M0A787"/>
<evidence type="ECO:0000313" key="1">
    <source>
        <dbReference type="EMBL" id="ELY94615.1"/>
    </source>
</evidence>
<protein>
    <submittedName>
        <fullName evidence="1">Uncharacterized protein</fullName>
    </submittedName>
</protein>
<dbReference type="Proteomes" id="UP000011519">
    <property type="component" value="Unassembled WGS sequence"/>
</dbReference>
<keyword evidence="2" id="KW-1185">Reference proteome</keyword>
<organism evidence="1 2">
    <name type="scientific">Natrialba hulunbeirensis JCM 10989</name>
    <dbReference type="NCBI Taxonomy" id="1227493"/>
    <lineage>
        <taxon>Archaea</taxon>
        <taxon>Methanobacteriati</taxon>
        <taxon>Methanobacteriota</taxon>
        <taxon>Stenosarchaea group</taxon>
        <taxon>Halobacteria</taxon>
        <taxon>Halobacteriales</taxon>
        <taxon>Natrialbaceae</taxon>
        <taxon>Natrialba</taxon>
    </lineage>
</organism>